<accession>A0A1V9Z5T1</accession>
<dbReference type="InterPro" id="IPR001567">
    <property type="entry name" value="Pept_M3A_M3B_dom"/>
</dbReference>
<dbReference type="CDD" id="cd06455">
    <property type="entry name" value="M3A_TOP"/>
    <property type="match status" value="1"/>
</dbReference>
<protein>
    <submittedName>
        <fullName evidence="11">Thimet oligopeptidase</fullName>
    </submittedName>
</protein>
<evidence type="ECO:0000313" key="11">
    <source>
        <dbReference type="EMBL" id="OQR93358.1"/>
    </source>
</evidence>
<keyword evidence="8" id="KW-0472">Membrane</keyword>
<evidence type="ECO:0000256" key="2">
    <source>
        <dbReference type="ARBA" id="ARBA00022670"/>
    </source>
</evidence>
<dbReference type="Gene3D" id="3.40.390.10">
    <property type="entry name" value="Collagenase (Catalytic Domain)"/>
    <property type="match status" value="1"/>
</dbReference>
<dbReference type="GO" id="GO:0046872">
    <property type="term" value="F:metal ion binding"/>
    <property type="evidence" value="ECO:0007669"/>
    <property type="project" value="UniProtKB-UniRule"/>
</dbReference>
<dbReference type="Pfam" id="PF19310">
    <property type="entry name" value="TOP_N"/>
    <property type="match status" value="1"/>
</dbReference>
<dbReference type="GO" id="GO:0006508">
    <property type="term" value="P:proteolysis"/>
    <property type="evidence" value="ECO:0007669"/>
    <property type="project" value="UniProtKB-KW"/>
</dbReference>
<proteinExistence type="inferred from homology"/>
<dbReference type="Gene3D" id="1.10.1370.10">
    <property type="entry name" value="Neurolysin, domain 3"/>
    <property type="match status" value="1"/>
</dbReference>
<evidence type="ECO:0000256" key="4">
    <source>
        <dbReference type="ARBA" id="ARBA00022801"/>
    </source>
</evidence>
<dbReference type="Pfam" id="PF01432">
    <property type="entry name" value="Peptidase_M3"/>
    <property type="match status" value="1"/>
</dbReference>
<dbReference type="EMBL" id="JNBS01002260">
    <property type="protein sequence ID" value="OQR93358.1"/>
    <property type="molecule type" value="Genomic_DNA"/>
</dbReference>
<evidence type="ECO:0000259" key="10">
    <source>
        <dbReference type="Pfam" id="PF19310"/>
    </source>
</evidence>
<sequence>MAQGDGIRLGVAAAVAAGFAAVYVRKKADASRKKQLTKLRFDLTPADIIAETSAILELWGQVEDEIAMAESTTYEETAARIAQLELELSPRISSVSFLRYVGKNKEIRQAATTAHEAITTYGLKSGLRYDVYRVIKALEMSPRGMRLEGEKKRFVQVLVREYERNGVHLDNDAKEKLIELKQRISALSIAFANNLNEDTTQVICTKDELDGVSDDILKAMKMDENGNYIVTMKYPIVFPILKTCSVAETRRRVEAAFDGRCLPVNVAIVEEMVQLRHEVANLLGFTSHAAFIADIRMAKFPDSIRCFLKDLNRKLSSLTIRERDALLSLKKEECQRRNESFDNQIQIWDYRYYINQFERINCTVDHSIIQEYFPLDHVTEELLKIYQQILSLKFTEIDSPHVWHRDVRMFAVHDTRSGRHNGKLVGHFYLDLLTREGKYSHAACHGLQASCLDTELKRQLPAAAMIASFARPAIGKSSLLTHNEVVTYFHEFGHVMHQLCSEATIKRFAGTAVERDFVEAPSQMLEHFCWEPSILRRLSCHYSTNEPLPWKLIDRLVASRTGIVGLANKRQLLYALFDLKVHDGGKVNTATILVELHKEVQLVPMSPKTNLAATFGHIAGGYDAQYYSYLWSEVYAMDMFATRFEAKGLLNPTTGLDYREKILAHGGSVDASEMLYDFLGRPPNDIAFLKSKGVL</sequence>
<reference evidence="11 12" key="1">
    <citation type="journal article" date="2014" name="Genome Biol. Evol.">
        <title>The secreted proteins of Achlya hypogyna and Thraustotheca clavata identify the ancestral oomycete secretome and reveal gene acquisitions by horizontal gene transfer.</title>
        <authorList>
            <person name="Misner I."/>
            <person name="Blouin N."/>
            <person name="Leonard G."/>
            <person name="Richards T.A."/>
            <person name="Lane C.E."/>
        </authorList>
    </citation>
    <scope>NUCLEOTIDE SEQUENCE [LARGE SCALE GENOMIC DNA]</scope>
    <source>
        <strain evidence="11 12">ATCC 34112</strain>
    </source>
</reference>
<dbReference type="InterPro" id="IPR045666">
    <property type="entry name" value="OpdA_N"/>
</dbReference>
<keyword evidence="8" id="KW-1133">Transmembrane helix</keyword>
<keyword evidence="8" id="KW-0812">Transmembrane</keyword>
<dbReference type="GO" id="GO:0006518">
    <property type="term" value="P:peptide metabolic process"/>
    <property type="evidence" value="ECO:0007669"/>
    <property type="project" value="TreeGrafter"/>
</dbReference>
<keyword evidence="5 7" id="KW-0862">Zinc</keyword>
<name>A0A1V9Z5T1_9STRA</name>
<evidence type="ECO:0000256" key="6">
    <source>
        <dbReference type="ARBA" id="ARBA00023049"/>
    </source>
</evidence>
<evidence type="ECO:0000256" key="7">
    <source>
        <dbReference type="RuleBase" id="RU003435"/>
    </source>
</evidence>
<dbReference type="FunFam" id="3.40.390.10:FF:000006">
    <property type="entry name" value="Thimet oligopeptidase 1"/>
    <property type="match status" value="1"/>
</dbReference>
<dbReference type="SUPFAM" id="SSF55486">
    <property type="entry name" value="Metalloproteases ('zincins'), catalytic domain"/>
    <property type="match status" value="1"/>
</dbReference>
<dbReference type="InterPro" id="IPR024079">
    <property type="entry name" value="MetalloPept_cat_dom_sf"/>
</dbReference>
<organism evidence="11 12">
    <name type="scientific">Thraustotheca clavata</name>
    <dbReference type="NCBI Taxonomy" id="74557"/>
    <lineage>
        <taxon>Eukaryota</taxon>
        <taxon>Sar</taxon>
        <taxon>Stramenopiles</taxon>
        <taxon>Oomycota</taxon>
        <taxon>Saprolegniomycetes</taxon>
        <taxon>Saprolegniales</taxon>
        <taxon>Achlyaceae</taxon>
        <taxon>Thraustotheca</taxon>
    </lineage>
</organism>
<dbReference type="Gene3D" id="1.20.1050.40">
    <property type="entry name" value="Endopeptidase. Chain P, domain 1"/>
    <property type="match status" value="1"/>
</dbReference>
<evidence type="ECO:0000259" key="9">
    <source>
        <dbReference type="Pfam" id="PF01432"/>
    </source>
</evidence>
<evidence type="ECO:0000256" key="3">
    <source>
        <dbReference type="ARBA" id="ARBA00022723"/>
    </source>
</evidence>
<dbReference type="InterPro" id="IPR045090">
    <property type="entry name" value="Pept_M3A_M3B"/>
</dbReference>
<keyword evidence="12" id="KW-1185">Reference proteome</keyword>
<dbReference type="InterPro" id="IPR024080">
    <property type="entry name" value="Neurolysin/TOP_N"/>
</dbReference>
<dbReference type="PANTHER" id="PTHR11804">
    <property type="entry name" value="PROTEASE M3 THIMET OLIGOPEPTIDASE-RELATED"/>
    <property type="match status" value="1"/>
</dbReference>
<feature type="domain" description="Peptidase M3A/M3B catalytic" evidence="9">
    <location>
        <begin position="241"/>
        <end position="693"/>
    </location>
</feature>
<dbReference type="InterPro" id="IPR024077">
    <property type="entry name" value="Neurolysin/TOP_dom2"/>
</dbReference>
<comment type="cofactor">
    <cofactor evidence="7">
        <name>Zn(2+)</name>
        <dbReference type="ChEBI" id="CHEBI:29105"/>
    </cofactor>
    <text evidence="7">Binds 1 zinc ion.</text>
</comment>
<feature type="transmembrane region" description="Helical" evidence="8">
    <location>
        <begin position="6"/>
        <end position="24"/>
    </location>
</feature>
<evidence type="ECO:0000256" key="1">
    <source>
        <dbReference type="ARBA" id="ARBA00006040"/>
    </source>
</evidence>
<keyword evidence="2 7" id="KW-0645">Protease</keyword>
<gene>
    <name evidence="11" type="ORF">THRCLA_08460</name>
</gene>
<feature type="domain" description="Oligopeptidase A N-terminal" evidence="10">
    <location>
        <begin position="72"/>
        <end position="174"/>
    </location>
</feature>
<comment type="caution">
    <text evidence="11">The sequence shown here is derived from an EMBL/GenBank/DDBJ whole genome shotgun (WGS) entry which is preliminary data.</text>
</comment>
<keyword evidence="3 7" id="KW-0479">Metal-binding</keyword>
<dbReference type="OrthoDB" id="534666at2759"/>
<evidence type="ECO:0000256" key="5">
    <source>
        <dbReference type="ARBA" id="ARBA00022833"/>
    </source>
</evidence>
<evidence type="ECO:0000256" key="8">
    <source>
        <dbReference type="SAM" id="Phobius"/>
    </source>
</evidence>
<dbReference type="AlphaFoldDB" id="A0A1V9Z5T1"/>
<keyword evidence="4 7" id="KW-0378">Hydrolase</keyword>
<evidence type="ECO:0000313" key="12">
    <source>
        <dbReference type="Proteomes" id="UP000243217"/>
    </source>
</evidence>
<dbReference type="PANTHER" id="PTHR11804:SF82">
    <property type="entry name" value="THIMET OLIGOPEPTIDASE-RELATED"/>
    <property type="match status" value="1"/>
</dbReference>
<dbReference type="GO" id="GO:0004222">
    <property type="term" value="F:metalloendopeptidase activity"/>
    <property type="evidence" value="ECO:0007669"/>
    <property type="project" value="InterPro"/>
</dbReference>
<keyword evidence="6 7" id="KW-0482">Metalloprotease</keyword>
<comment type="similarity">
    <text evidence="1 7">Belongs to the peptidase M3 family.</text>
</comment>
<dbReference type="Proteomes" id="UP000243217">
    <property type="component" value="Unassembled WGS sequence"/>
</dbReference>